<dbReference type="EMBL" id="JAQHRD010000008">
    <property type="protein sequence ID" value="KAJ6438087.1"/>
    <property type="molecule type" value="Genomic_DNA"/>
</dbReference>
<keyword evidence="9" id="KW-1185">Reference proteome</keyword>
<comment type="similarity">
    <text evidence="5">Belongs to the SAT4 family.</text>
</comment>
<evidence type="ECO:0000313" key="9">
    <source>
        <dbReference type="Proteomes" id="UP001163105"/>
    </source>
</evidence>
<evidence type="ECO:0000256" key="1">
    <source>
        <dbReference type="ARBA" id="ARBA00004141"/>
    </source>
</evidence>
<feature type="transmembrane region" description="Helical" evidence="6">
    <location>
        <begin position="50"/>
        <end position="70"/>
    </location>
</feature>
<evidence type="ECO:0000256" key="5">
    <source>
        <dbReference type="ARBA" id="ARBA00038359"/>
    </source>
</evidence>
<keyword evidence="4 6" id="KW-0472">Membrane</keyword>
<dbReference type="InterPro" id="IPR049326">
    <property type="entry name" value="Rhodopsin_dom_fungi"/>
</dbReference>
<keyword evidence="2 6" id="KW-0812">Transmembrane</keyword>
<evidence type="ECO:0000256" key="3">
    <source>
        <dbReference type="ARBA" id="ARBA00022989"/>
    </source>
</evidence>
<dbReference type="PANTHER" id="PTHR33048">
    <property type="entry name" value="PTH11-LIKE INTEGRAL MEMBRANE PROTEIN (AFU_ORTHOLOGUE AFUA_5G11245)"/>
    <property type="match status" value="1"/>
</dbReference>
<feature type="domain" description="Rhodopsin" evidence="7">
    <location>
        <begin position="33"/>
        <end position="274"/>
    </location>
</feature>
<dbReference type="AlphaFoldDB" id="A0AB34FGL0"/>
<comment type="subcellular location">
    <subcellularLocation>
        <location evidence="1">Membrane</location>
        <topology evidence="1">Multi-pass membrane protein</topology>
    </subcellularLocation>
</comment>
<dbReference type="PANTHER" id="PTHR33048:SF96">
    <property type="entry name" value="INTEGRAL MEMBRANE PROTEIN"/>
    <property type="match status" value="1"/>
</dbReference>
<evidence type="ECO:0000313" key="8">
    <source>
        <dbReference type="EMBL" id="KAJ6438087.1"/>
    </source>
</evidence>
<feature type="transmembrane region" description="Helical" evidence="6">
    <location>
        <begin position="12"/>
        <end position="30"/>
    </location>
</feature>
<name>A0AB34FGL0_9HYPO</name>
<dbReference type="Pfam" id="PF20684">
    <property type="entry name" value="Fung_rhodopsin"/>
    <property type="match status" value="1"/>
</dbReference>
<gene>
    <name evidence="8" type="ORF">O9K51_08676</name>
</gene>
<protein>
    <submittedName>
        <fullName evidence="8">Integral membrane family protein</fullName>
    </submittedName>
</protein>
<evidence type="ECO:0000256" key="6">
    <source>
        <dbReference type="SAM" id="Phobius"/>
    </source>
</evidence>
<comment type="caution">
    <text evidence="8">The sequence shown here is derived from an EMBL/GenBank/DDBJ whole genome shotgun (WGS) entry which is preliminary data.</text>
</comment>
<sequence length="420" mass="45578">MAEHIVDLTEDLGASMVATCVPLLVLSWIAIGLRTYTRLILTKSFQLDDLLMLVAQLIFTHTCVMVLKGVNKGMGKHNDAVTNEDDRVAALMWQVLATVVYILDMMFIKLSIGMSLLRLAVRKIYRYSVMVSLVLIVLWSLGILLWDVFQCNPVPKQWDFRINDGHCASANEMISAAYALSVLAVLSDWLYALLPIPMLWNAKMTKQAKATVIFILGLGILASIATLIRLKYLNRLQDADDLLFTATDAMIWTLVEPGVAIIASGLATIRPLLRAIKVSGFTSPDKVPITGISGSFQYEQNSRNTTTLGSMPGFGPGDVSLREVGGRIAQFDCASRLIVTVNATAPGGQFDYAGRLIVTAIMNANVAYSTNGGSGGGMTNSCGPPRIDWPPNLHPTNRALEDCHALEGQSQGLSISSGTR</sequence>
<evidence type="ECO:0000259" key="7">
    <source>
        <dbReference type="Pfam" id="PF20684"/>
    </source>
</evidence>
<feature type="transmembrane region" description="Helical" evidence="6">
    <location>
        <begin position="250"/>
        <end position="269"/>
    </location>
</feature>
<keyword evidence="3 6" id="KW-1133">Transmembrane helix</keyword>
<dbReference type="Proteomes" id="UP001163105">
    <property type="component" value="Unassembled WGS sequence"/>
</dbReference>
<reference evidence="8" key="1">
    <citation type="submission" date="2023-01" db="EMBL/GenBank/DDBJ databases">
        <title>The growth and conidiation of Purpureocillium lavendulum are regulated by nitrogen source and histone H3K14 acetylation.</title>
        <authorList>
            <person name="Tang P."/>
            <person name="Han J."/>
            <person name="Zhang C."/>
            <person name="Tang P."/>
            <person name="Qi F."/>
            <person name="Zhang K."/>
            <person name="Liang L."/>
        </authorList>
    </citation>
    <scope>NUCLEOTIDE SEQUENCE</scope>
    <source>
        <strain evidence="8">YMF1.00683</strain>
    </source>
</reference>
<feature type="transmembrane region" description="Helical" evidence="6">
    <location>
        <begin position="178"/>
        <end position="200"/>
    </location>
</feature>
<organism evidence="8 9">
    <name type="scientific">Purpureocillium lavendulum</name>
    <dbReference type="NCBI Taxonomy" id="1247861"/>
    <lineage>
        <taxon>Eukaryota</taxon>
        <taxon>Fungi</taxon>
        <taxon>Dikarya</taxon>
        <taxon>Ascomycota</taxon>
        <taxon>Pezizomycotina</taxon>
        <taxon>Sordariomycetes</taxon>
        <taxon>Hypocreomycetidae</taxon>
        <taxon>Hypocreales</taxon>
        <taxon>Ophiocordycipitaceae</taxon>
        <taxon>Purpureocillium</taxon>
    </lineage>
</organism>
<feature type="transmembrane region" description="Helical" evidence="6">
    <location>
        <begin position="90"/>
        <end position="112"/>
    </location>
</feature>
<proteinExistence type="inferred from homology"/>
<feature type="transmembrane region" description="Helical" evidence="6">
    <location>
        <begin position="212"/>
        <end position="230"/>
    </location>
</feature>
<accession>A0AB34FGL0</accession>
<dbReference type="InterPro" id="IPR052337">
    <property type="entry name" value="SAT4-like"/>
</dbReference>
<evidence type="ECO:0000256" key="4">
    <source>
        <dbReference type="ARBA" id="ARBA00023136"/>
    </source>
</evidence>
<evidence type="ECO:0000256" key="2">
    <source>
        <dbReference type="ARBA" id="ARBA00022692"/>
    </source>
</evidence>
<feature type="transmembrane region" description="Helical" evidence="6">
    <location>
        <begin position="124"/>
        <end position="146"/>
    </location>
</feature>
<dbReference type="GO" id="GO:0016020">
    <property type="term" value="C:membrane"/>
    <property type="evidence" value="ECO:0007669"/>
    <property type="project" value="UniProtKB-SubCell"/>
</dbReference>